<gene>
    <name evidence="1" type="ORF">SDC9_03512</name>
</gene>
<sequence length="108" mass="13141">MFSIFDYDLEQALDIIKNCGDIRIIDHVLNNWFHRSIDFNYIEKCICNKIPLGITKTRENRFKLIYPDKNKTMHDLYIIIEITDNREIEVVTAYPFKEDRRLRERETQ</sequence>
<name>A0A644SUN9_9ZZZZ</name>
<proteinExistence type="predicted"/>
<comment type="caution">
    <text evidence="1">The sequence shown here is derived from an EMBL/GenBank/DDBJ whole genome shotgun (WGS) entry which is preliminary data.</text>
</comment>
<evidence type="ECO:0000313" key="1">
    <source>
        <dbReference type="EMBL" id="MPL57987.1"/>
    </source>
</evidence>
<reference evidence="1" key="1">
    <citation type="submission" date="2019-08" db="EMBL/GenBank/DDBJ databases">
        <authorList>
            <person name="Kucharzyk K."/>
            <person name="Murdoch R.W."/>
            <person name="Higgins S."/>
            <person name="Loffler F."/>
        </authorList>
    </citation>
    <scope>NUCLEOTIDE SEQUENCE</scope>
</reference>
<accession>A0A644SUN9</accession>
<protein>
    <submittedName>
        <fullName evidence="1">Uncharacterized protein</fullName>
    </submittedName>
</protein>
<dbReference type="EMBL" id="VSSQ01000006">
    <property type="protein sequence ID" value="MPL57987.1"/>
    <property type="molecule type" value="Genomic_DNA"/>
</dbReference>
<dbReference type="AlphaFoldDB" id="A0A644SUN9"/>
<organism evidence="1">
    <name type="scientific">bioreactor metagenome</name>
    <dbReference type="NCBI Taxonomy" id="1076179"/>
    <lineage>
        <taxon>unclassified sequences</taxon>
        <taxon>metagenomes</taxon>
        <taxon>ecological metagenomes</taxon>
    </lineage>
</organism>